<feature type="compositionally biased region" description="Polar residues" evidence="6">
    <location>
        <begin position="154"/>
        <end position="195"/>
    </location>
</feature>
<accession>A0AAV4IAE5</accession>
<gene>
    <name evidence="9" type="ORF">ElyMa_001239400</name>
</gene>
<feature type="compositionally biased region" description="Polar residues" evidence="6">
    <location>
        <begin position="131"/>
        <end position="141"/>
    </location>
</feature>
<feature type="region of interest" description="Disordered" evidence="6">
    <location>
        <begin position="388"/>
        <end position="410"/>
    </location>
</feature>
<dbReference type="AlphaFoldDB" id="A0AAV4IAE5"/>
<organism evidence="9 10">
    <name type="scientific">Elysia marginata</name>
    <dbReference type="NCBI Taxonomy" id="1093978"/>
    <lineage>
        <taxon>Eukaryota</taxon>
        <taxon>Metazoa</taxon>
        <taxon>Spiralia</taxon>
        <taxon>Lophotrochozoa</taxon>
        <taxon>Mollusca</taxon>
        <taxon>Gastropoda</taxon>
        <taxon>Heterobranchia</taxon>
        <taxon>Euthyneura</taxon>
        <taxon>Panpulmonata</taxon>
        <taxon>Sacoglossa</taxon>
        <taxon>Placobranchoidea</taxon>
        <taxon>Plakobranchidae</taxon>
        <taxon>Elysia</taxon>
    </lineage>
</organism>
<dbReference type="SUPFAM" id="SSF81321">
    <property type="entry name" value="Family A G protein-coupled receptor-like"/>
    <property type="match status" value="1"/>
</dbReference>
<dbReference type="PANTHER" id="PTHR22750">
    <property type="entry name" value="G-PROTEIN COUPLED RECEPTOR"/>
    <property type="match status" value="1"/>
</dbReference>
<keyword evidence="3 7" id="KW-0812">Transmembrane</keyword>
<feature type="transmembrane region" description="Helical" evidence="7">
    <location>
        <begin position="47"/>
        <end position="68"/>
    </location>
</feature>
<dbReference type="CDD" id="cd00637">
    <property type="entry name" value="7tm_classA_rhodopsin-like"/>
    <property type="match status" value="1"/>
</dbReference>
<evidence type="ECO:0000313" key="10">
    <source>
        <dbReference type="Proteomes" id="UP000762676"/>
    </source>
</evidence>
<evidence type="ECO:0000256" key="2">
    <source>
        <dbReference type="ARBA" id="ARBA00022475"/>
    </source>
</evidence>
<keyword evidence="4 7" id="KW-1133">Transmembrane helix</keyword>
<evidence type="ECO:0000256" key="3">
    <source>
        <dbReference type="ARBA" id="ARBA00022692"/>
    </source>
</evidence>
<protein>
    <recommendedName>
        <fullName evidence="8">G-protein coupled receptors family 1 profile domain-containing protein</fullName>
    </recommendedName>
</protein>
<evidence type="ECO:0000256" key="6">
    <source>
        <dbReference type="SAM" id="MobiDB-lite"/>
    </source>
</evidence>
<evidence type="ECO:0000259" key="8">
    <source>
        <dbReference type="PROSITE" id="PS50262"/>
    </source>
</evidence>
<evidence type="ECO:0000256" key="5">
    <source>
        <dbReference type="ARBA" id="ARBA00023136"/>
    </source>
</evidence>
<feature type="transmembrane region" description="Helical" evidence="7">
    <location>
        <begin position="88"/>
        <end position="109"/>
    </location>
</feature>
<dbReference type="GO" id="GO:0005886">
    <property type="term" value="C:plasma membrane"/>
    <property type="evidence" value="ECO:0007669"/>
    <property type="project" value="UniProtKB-SubCell"/>
</dbReference>
<keyword evidence="2" id="KW-1003">Cell membrane</keyword>
<evidence type="ECO:0000256" key="1">
    <source>
        <dbReference type="ARBA" id="ARBA00004651"/>
    </source>
</evidence>
<feature type="region of interest" description="Disordered" evidence="6">
    <location>
        <begin position="238"/>
        <end position="263"/>
    </location>
</feature>
<reference evidence="9 10" key="1">
    <citation type="journal article" date="2021" name="Elife">
        <title>Chloroplast acquisition without the gene transfer in kleptoplastic sea slugs, Plakobranchus ocellatus.</title>
        <authorList>
            <person name="Maeda T."/>
            <person name="Takahashi S."/>
            <person name="Yoshida T."/>
            <person name="Shimamura S."/>
            <person name="Takaki Y."/>
            <person name="Nagai Y."/>
            <person name="Toyoda A."/>
            <person name="Suzuki Y."/>
            <person name="Arimoto A."/>
            <person name="Ishii H."/>
            <person name="Satoh N."/>
            <person name="Nishiyama T."/>
            <person name="Hasebe M."/>
            <person name="Maruyama T."/>
            <person name="Minagawa J."/>
            <person name="Obokata J."/>
            <person name="Shigenobu S."/>
        </authorList>
    </citation>
    <scope>NUCLEOTIDE SEQUENCE [LARGE SCALE GENOMIC DNA]</scope>
</reference>
<dbReference type="PROSITE" id="PS50262">
    <property type="entry name" value="G_PROTEIN_RECEP_F1_2"/>
    <property type="match status" value="1"/>
</dbReference>
<sequence>MDGISCYFISLTGNLGFILTYTSALVLTVFNFAAVVYPHVFYKRDMLIPAGFATLASWIIGVLVAVLAVGFDIPTVAKCTPVSLMPRYGILTLVVTCLLCTFIVVVLNVKLVRYFRMFRIHPDLSRGKNITEPQRGTSSHLNDPEDPRNDSKSKQGSLRLTPKTNDQENSTALTSCRNQTATREPNRASRCSNEAVSDEKSTENCRRETMDIFVVNVKCQATRPLSDSACNAFLRINGPSTSSDSDDKPLPSTGSQKSPKRMKIDNHCTVRSHIEVNESPCLPEIQHTAQPFRKNESPCLQQNLDLTTPFMNEESLFLPRNYDRAQRLIKNESPCLPEDHGTAQLSNKNENIRTSEPQDSFQSQQENVTNGSIENQVPVRPMSADSYACLPQPEDTAQKPANPAQQRPTKSVRDKTIMMTLVILTFYTCFMNLFFTLYLLWSATLNTFEAKTELVKSLKGKIAVMLIVLNAALNPYFYLFRLINLNDIKRVMERVKTRCALCQR</sequence>
<feature type="region of interest" description="Disordered" evidence="6">
    <location>
        <begin position="333"/>
        <end position="376"/>
    </location>
</feature>
<evidence type="ECO:0000256" key="7">
    <source>
        <dbReference type="SAM" id="Phobius"/>
    </source>
</evidence>
<name>A0AAV4IAE5_9GAST</name>
<keyword evidence="5 7" id="KW-0472">Membrane</keyword>
<dbReference type="Gene3D" id="1.20.1070.10">
    <property type="entry name" value="Rhodopsin 7-helix transmembrane proteins"/>
    <property type="match status" value="2"/>
</dbReference>
<feature type="transmembrane region" description="Helical" evidence="7">
    <location>
        <begin position="417"/>
        <end position="441"/>
    </location>
</feature>
<feature type="region of interest" description="Disordered" evidence="6">
    <location>
        <begin position="129"/>
        <end position="204"/>
    </location>
</feature>
<evidence type="ECO:0000313" key="9">
    <source>
        <dbReference type="EMBL" id="GFS07020.1"/>
    </source>
</evidence>
<proteinExistence type="predicted"/>
<dbReference type="Proteomes" id="UP000762676">
    <property type="component" value="Unassembled WGS sequence"/>
</dbReference>
<feature type="domain" description="G-protein coupled receptors family 1 profile" evidence="8">
    <location>
        <begin position="1"/>
        <end position="478"/>
    </location>
</feature>
<feature type="compositionally biased region" description="Polar residues" evidence="6">
    <location>
        <begin position="343"/>
        <end position="375"/>
    </location>
</feature>
<feature type="compositionally biased region" description="Basic and acidic residues" evidence="6">
    <location>
        <begin position="142"/>
        <end position="153"/>
    </location>
</feature>
<feature type="transmembrane region" description="Helical" evidence="7">
    <location>
        <begin position="461"/>
        <end position="480"/>
    </location>
</feature>
<dbReference type="InterPro" id="IPR017452">
    <property type="entry name" value="GPCR_Rhodpsn_7TM"/>
</dbReference>
<comment type="subcellular location">
    <subcellularLocation>
        <location evidence="1">Cell membrane</location>
        <topology evidence="1">Multi-pass membrane protein</topology>
    </subcellularLocation>
</comment>
<evidence type="ECO:0000256" key="4">
    <source>
        <dbReference type="ARBA" id="ARBA00022989"/>
    </source>
</evidence>
<keyword evidence="10" id="KW-1185">Reference proteome</keyword>
<comment type="caution">
    <text evidence="9">The sequence shown here is derived from an EMBL/GenBank/DDBJ whole genome shotgun (WGS) entry which is preliminary data.</text>
</comment>
<feature type="transmembrane region" description="Helical" evidence="7">
    <location>
        <begin position="18"/>
        <end position="40"/>
    </location>
</feature>
<dbReference type="EMBL" id="BMAT01002446">
    <property type="protein sequence ID" value="GFS07020.1"/>
    <property type="molecule type" value="Genomic_DNA"/>
</dbReference>